<evidence type="ECO:0000256" key="1">
    <source>
        <dbReference type="SAM" id="MobiDB-lite"/>
    </source>
</evidence>
<organism evidence="2 3">
    <name type="scientific">Cirrhinus molitorella</name>
    <name type="common">mud carp</name>
    <dbReference type="NCBI Taxonomy" id="172907"/>
    <lineage>
        <taxon>Eukaryota</taxon>
        <taxon>Metazoa</taxon>
        <taxon>Chordata</taxon>
        <taxon>Craniata</taxon>
        <taxon>Vertebrata</taxon>
        <taxon>Euteleostomi</taxon>
        <taxon>Actinopterygii</taxon>
        <taxon>Neopterygii</taxon>
        <taxon>Teleostei</taxon>
        <taxon>Ostariophysi</taxon>
        <taxon>Cypriniformes</taxon>
        <taxon>Cyprinidae</taxon>
        <taxon>Labeoninae</taxon>
        <taxon>Labeonini</taxon>
        <taxon>Cirrhinus</taxon>
    </lineage>
</organism>
<dbReference type="EMBL" id="JAYMGO010000014">
    <property type="protein sequence ID" value="KAL1261663.1"/>
    <property type="molecule type" value="Genomic_DNA"/>
</dbReference>
<dbReference type="Proteomes" id="UP001558613">
    <property type="component" value="Unassembled WGS sequence"/>
</dbReference>
<evidence type="ECO:0000313" key="2">
    <source>
        <dbReference type="EMBL" id="KAL1261663.1"/>
    </source>
</evidence>
<evidence type="ECO:0000313" key="3">
    <source>
        <dbReference type="Proteomes" id="UP001558613"/>
    </source>
</evidence>
<comment type="caution">
    <text evidence="2">The sequence shown here is derived from an EMBL/GenBank/DDBJ whole genome shotgun (WGS) entry which is preliminary data.</text>
</comment>
<feature type="region of interest" description="Disordered" evidence="1">
    <location>
        <begin position="23"/>
        <end position="66"/>
    </location>
</feature>
<proteinExistence type="predicted"/>
<reference evidence="2 3" key="1">
    <citation type="submission" date="2023-09" db="EMBL/GenBank/DDBJ databases">
        <authorList>
            <person name="Wang M."/>
        </authorList>
    </citation>
    <scope>NUCLEOTIDE SEQUENCE [LARGE SCALE GENOMIC DNA]</scope>
    <source>
        <strain evidence="2">GT-2023</strain>
        <tissue evidence="2">Liver</tissue>
    </source>
</reference>
<keyword evidence="3" id="KW-1185">Reference proteome</keyword>
<accession>A0ABR3MDA5</accession>
<name>A0ABR3MDA5_9TELE</name>
<gene>
    <name evidence="2" type="ORF">QQF64_006928</name>
</gene>
<sequence>MSRNDSEGRYFFISAPFGSALTAEGMRSSDGSSEGIPNQFVRGDLGEHPSTGQPFPSGTLAPYQPSISGDFNSHSLGLIQDVQPEYIGSLSEYLCQYAHRPKAQLLLSSTARRQDVLE</sequence>
<protein>
    <submittedName>
        <fullName evidence="2">Uncharacterized protein</fullName>
    </submittedName>
</protein>